<gene>
    <name evidence="1" type="ORF">ID810_06865</name>
</gene>
<dbReference type="Proteomes" id="UP000594637">
    <property type="component" value="Chromosome"/>
</dbReference>
<evidence type="ECO:0000313" key="1">
    <source>
        <dbReference type="EMBL" id="QPL04530.1"/>
    </source>
</evidence>
<accession>A0A7T0LJ29</accession>
<dbReference type="EMBL" id="CP063989">
    <property type="protein sequence ID" value="QPL04530.1"/>
    <property type="molecule type" value="Genomic_DNA"/>
</dbReference>
<protein>
    <submittedName>
        <fullName evidence="1">OB-fold nucleic acid binding domain-containing protein</fullName>
    </submittedName>
</protein>
<name>A0A7T0LJ29_9ACTO</name>
<dbReference type="CDD" id="cd04488">
    <property type="entry name" value="RecG_wedge_OBF"/>
    <property type="match status" value="1"/>
</dbReference>
<dbReference type="Gene3D" id="2.40.50.140">
    <property type="entry name" value="Nucleic acid-binding proteins"/>
    <property type="match status" value="1"/>
</dbReference>
<organism evidence="1 2">
    <name type="scientific">Actinomyces respiraculi</name>
    <dbReference type="NCBI Taxonomy" id="2744574"/>
    <lineage>
        <taxon>Bacteria</taxon>
        <taxon>Bacillati</taxon>
        <taxon>Actinomycetota</taxon>
        <taxon>Actinomycetes</taxon>
        <taxon>Actinomycetales</taxon>
        <taxon>Actinomycetaceae</taxon>
        <taxon>Actinomyces</taxon>
    </lineage>
</organism>
<reference evidence="1 2" key="1">
    <citation type="submission" date="2020-11" db="EMBL/GenBank/DDBJ databases">
        <title>Actinomyces sp. ZJ750.</title>
        <authorList>
            <person name="Zhou J."/>
        </authorList>
    </citation>
    <scope>NUCLEOTIDE SEQUENCE [LARGE SCALE GENOMIC DNA]</scope>
    <source>
        <strain evidence="1 2">ZJ750</strain>
    </source>
</reference>
<dbReference type="AlphaFoldDB" id="A0A7T0LJ29"/>
<proteinExistence type="predicted"/>
<dbReference type="KEGG" id="arep:ID810_06865"/>
<evidence type="ECO:0000313" key="2">
    <source>
        <dbReference type="Proteomes" id="UP000594637"/>
    </source>
</evidence>
<sequence length="124" mass="13321">MSLWSRMSHAVADLRISREQIDADDEARIAARRGTTPVGEVVPRTRATVSGVLRAVTYGPVTAKPVLTGQLYDGTGSIDLVWIGRRSIAGIRPGVHLRAEGVVAAGRTRPTMSNPAYELLGEDQ</sequence>
<dbReference type="InterPro" id="IPR012340">
    <property type="entry name" value="NA-bd_OB-fold"/>
</dbReference>
<keyword evidence="2" id="KW-1185">Reference proteome</keyword>